<dbReference type="Proteomes" id="UP000823388">
    <property type="component" value="Chromosome 2K"/>
</dbReference>
<organism evidence="3 4">
    <name type="scientific">Panicum virgatum</name>
    <name type="common">Blackwell switchgrass</name>
    <dbReference type="NCBI Taxonomy" id="38727"/>
    <lineage>
        <taxon>Eukaryota</taxon>
        <taxon>Viridiplantae</taxon>
        <taxon>Streptophyta</taxon>
        <taxon>Embryophyta</taxon>
        <taxon>Tracheophyta</taxon>
        <taxon>Spermatophyta</taxon>
        <taxon>Magnoliopsida</taxon>
        <taxon>Liliopsida</taxon>
        <taxon>Poales</taxon>
        <taxon>Poaceae</taxon>
        <taxon>PACMAD clade</taxon>
        <taxon>Panicoideae</taxon>
        <taxon>Panicodae</taxon>
        <taxon>Paniceae</taxon>
        <taxon>Panicinae</taxon>
        <taxon>Panicum</taxon>
        <taxon>Panicum sect. Hiantes</taxon>
    </lineage>
</organism>
<dbReference type="OrthoDB" id="689596at2759"/>
<dbReference type="PANTHER" id="PTHR32133">
    <property type="entry name" value="OS07G0120400 PROTEIN"/>
    <property type="match status" value="1"/>
</dbReference>
<evidence type="ECO:0000259" key="1">
    <source>
        <dbReference type="Pfam" id="PF12937"/>
    </source>
</evidence>
<keyword evidence="4" id="KW-1185">Reference proteome</keyword>
<proteinExistence type="predicted"/>
<evidence type="ECO:0000313" key="3">
    <source>
        <dbReference type="EMBL" id="KAG2639578.1"/>
    </source>
</evidence>
<protein>
    <recommendedName>
        <fullName evidence="5">F-box domain-containing protein</fullName>
    </recommendedName>
</protein>
<evidence type="ECO:0000259" key="2">
    <source>
        <dbReference type="Pfam" id="PF23635"/>
    </source>
</evidence>
<comment type="caution">
    <text evidence="3">The sequence shown here is derived from an EMBL/GenBank/DDBJ whole genome shotgun (WGS) entry which is preliminary data.</text>
</comment>
<evidence type="ECO:0008006" key="5">
    <source>
        <dbReference type="Google" id="ProtNLM"/>
    </source>
</evidence>
<accession>A0A8T0VWX2</accession>
<evidence type="ECO:0000313" key="4">
    <source>
        <dbReference type="Proteomes" id="UP000823388"/>
    </source>
</evidence>
<dbReference type="Pfam" id="PF12937">
    <property type="entry name" value="F-box-like"/>
    <property type="match status" value="1"/>
</dbReference>
<feature type="domain" description="F-box protein AT5G49610-like beta-propeller" evidence="2">
    <location>
        <begin position="162"/>
        <end position="357"/>
    </location>
</feature>
<dbReference type="AlphaFoldDB" id="A0A8T0VWX2"/>
<dbReference type="InterPro" id="IPR036047">
    <property type="entry name" value="F-box-like_dom_sf"/>
</dbReference>
<dbReference type="InterPro" id="IPR001810">
    <property type="entry name" value="F-box_dom"/>
</dbReference>
<reference evidence="3" key="1">
    <citation type="submission" date="2020-05" db="EMBL/GenBank/DDBJ databases">
        <title>WGS assembly of Panicum virgatum.</title>
        <authorList>
            <person name="Lovell J.T."/>
            <person name="Jenkins J."/>
            <person name="Shu S."/>
            <person name="Juenger T.E."/>
            <person name="Schmutz J."/>
        </authorList>
    </citation>
    <scope>NUCLEOTIDE SEQUENCE</scope>
    <source>
        <strain evidence="3">AP13</strain>
    </source>
</reference>
<feature type="domain" description="F-box" evidence="1">
    <location>
        <begin position="13"/>
        <end position="48"/>
    </location>
</feature>
<name>A0A8T0VWX2_PANVG</name>
<dbReference type="EMBL" id="CM029039">
    <property type="protein sequence ID" value="KAG2639578.1"/>
    <property type="molecule type" value="Genomic_DNA"/>
</dbReference>
<dbReference type="InterPro" id="IPR056594">
    <property type="entry name" value="AT5G49610-like_b-prop"/>
</dbReference>
<gene>
    <name evidence="3" type="ORF">PVAP13_2KG002416</name>
</gene>
<dbReference type="PANTHER" id="PTHR32133:SF379">
    <property type="entry name" value="F-BOX DOMAIN-CONTAINING PROTEIN"/>
    <property type="match status" value="1"/>
</dbReference>
<dbReference type="Pfam" id="PF23635">
    <property type="entry name" value="Beta-prop_AT5G49610-like"/>
    <property type="match status" value="1"/>
</dbReference>
<sequence length="422" mass="47509">MASAPALLDDLTEEIFLRIHPADAATLVRAALVCRRWCRLIAAPGFRRRFREFHRAPHMLGFSCNIDSGSFYSLPSTVARFVRTCSCLKRVDMESSRVIDTRHGRVLLVWESDRGNKYLFVWDPIGKEEHKLPWIFWYPDSWNAAVFCTAAGCDHLDCHGKPFAVFFVATSHTGIFNFVYSSETGSWSDASDPFAQQTDDALVLEPSALVGNELYFLLQTKTQILKCNISTREMHMIHLPPSACFSERRIVLMATDDRRLGFATVSGSNLCLWSREVASDKDAGWAQKRAIDLKTLLPDGALVMPPDVAGFAEGIGFIFMETNYGHFRIDLKSSYVKKLRTVNGVSIIFPYMSFHTPVRILKQIIIEEKFVPNKLMSCSKFLYSCSAGSSSSLYRSQVGLIRHTYSSDIVGSYSVPNAQVLF</sequence>
<dbReference type="Gene3D" id="1.20.1280.50">
    <property type="match status" value="1"/>
</dbReference>
<dbReference type="SUPFAM" id="SSF81383">
    <property type="entry name" value="F-box domain"/>
    <property type="match status" value="1"/>
</dbReference>